<evidence type="ECO:0000313" key="1">
    <source>
        <dbReference type="EMBL" id="MDA5093665.1"/>
    </source>
</evidence>
<organism evidence="1 2">
    <name type="scientific">Aliiroseovarius salicola</name>
    <dbReference type="NCBI Taxonomy" id="3009082"/>
    <lineage>
        <taxon>Bacteria</taxon>
        <taxon>Pseudomonadati</taxon>
        <taxon>Pseudomonadota</taxon>
        <taxon>Alphaproteobacteria</taxon>
        <taxon>Rhodobacterales</taxon>
        <taxon>Paracoccaceae</taxon>
        <taxon>Aliiroseovarius</taxon>
    </lineage>
</organism>
<reference evidence="1 2" key="1">
    <citation type="submission" date="2023-01" db="EMBL/GenBank/DDBJ databases">
        <authorList>
            <person name="Yoon J.-W."/>
        </authorList>
    </citation>
    <scope>NUCLEOTIDE SEQUENCE [LARGE SCALE GENOMIC DNA]</scope>
    <source>
        <strain evidence="1 2">KMU-50</strain>
    </source>
</reference>
<comment type="caution">
    <text evidence="1">The sequence shown here is derived from an EMBL/GenBank/DDBJ whole genome shotgun (WGS) entry which is preliminary data.</text>
</comment>
<proteinExistence type="predicted"/>
<keyword evidence="2" id="KW-1185">Reference proteome</keyword>
<dbReference type="Gene3D" id="1.10.260.40">
    <property type="entry name" value="lambda repressor-like DNA-binding domains"/>
    <property type="match status" value="1"/>
</dbReference>
<dbReference type="InterPro" id="IPR001387">
    <property type="entry name" value="Cro/C1-type_HTH"/>
</dbReference>
<dbReference type="Proteomes" id="UP001528040">
    <property type="component" value="Unassembled WGS sequence"/>
</dbReference>
<evidence type="ECO:0000313" key="2">
    <source>
        <dbReference type="Proteomes" id="UP001528040"/>
    </source>
</evidence>
<dbReference type="CDD" id="cd00093">
    <property type="entry name" value="HTH_XRE"/>
    <property type="match status" value="1"/>
</dbReference>
<dbReference type="InterPro" id="IPR010982">
    <property type="entry name" value="Lambda_DNA-bd_dom_sf"/>
</dbReference>
<name>A0ABT4VZI6_9RHOB</name>
<dbReference type="RefSeq" id="WP_271053346.1">
    <property type="nucleotide sequence ID" value="NZ_JAQIIO010000002.1"/>
</dbReference>
<protein>
    <submittedName>
        <fullName evidence="1">Helix-turn-helix transcriptional regulator</fullName>
    </submittedName>
</protein>
<dbReference type="EMBL" id="JAQIIO010000002">
    <property type="protein sequence ID" value="MDA5093665.1"/>
    <property type="molecule type" value="Genomic_DNA"/>
</dbReference>
<gene>
    <name evidence="1" type="ORF">O2N63_06130</name>
</gene>
<sequence length="250" mass="28324">MSETASVHPSVLVNGALLKADRKAAGYTQSSFSAACASVSLVTVRRAEQGHRIIKTSLQRMAAVLEQPIERYFASELSEKKNDYVISVEGKWTSYFVETDHGKPPYLVEEAVEFFQHGSQVTGKAVVETTDEERTEAFDTTKVFRNVVIGTIFTQEWEPPLGMGTLILASSRNNDWLEGFTSWYDTDTDRIEISRNIYVRSGCPSFEKYCEDAKHAMNREIQMFRLRKLVEAGYEMEEAFSMLSSIPRKD</sequence>
<accession>A0ABT4VZI6</accession>